<proteinExistence type="predicted"/>
<evidence type="ECO:0000256" key="1">
    <source>
        <dbReference type="SAM" id="MobiDB-lite"/>
    </source>
</evidence>
<organism evidence="2 3">
    <name type="scientific">Mycolicibacterium pallens</name>
    <dbReference type="NCBI Taxonomy" id="370524"/>
    <lineage>
        <taxon>Bacteria</taxon>
        <taxon>Bacillati</taxon>
        <taxon>Actinomycetota</taxon>
        <taxon>Actinomycetes</taxon>
        <taxon>Mycobacteriales</taxon>
        <taxon>Mycobacteriaceae</taxon>
        <taxon>Mycolicibacterium</taxon>
    </lineage>
</organism>
<name>A0ABX8VQX6_9MYCO</name>
<evidence type="ECO:0000313" key="3">
    <source>
        <dbReference type="Proteomes" id="UP000825367"/>
    </source>
</evidence>
<protein>
    <submittedName>
        <fullName evidence="2">Uncharacterized protein</fullName>
    </submittedName>
</protein>
<feature type="region of interest" description="Disordered" evidence="1">
    <location>
        <begin position="1"/>
        <end position="20"/>
    </location>
</feature>
<dbReference type="Proteomes" id="UP000825367">
    <property type="component" value="Plasmid unnamed1"/>
</dbReference>
<reference evidence="2 3" key="1">
    <citation type="submission" date="2021-07" db="EMBL/GenBank/DDBJ databases">
        <title>Whole genome sequencing of non-tuberculosis mycobacteria type-strains.</title>
        <authorList>
            <person name="Igarashi Y."/>
            <person name="Osugi A."/>
            <person name="Mitarai S."/>
        </authorList>
    </citation>
    <scope>NUCLEOTIDE SEQUENCE [LARGE SCALE GENOMIC DNA]</scope>
    <source>
        <strain evidence="2 3">JCM 16370</strain>
        <plasmid evidence="2 3">unnamed1</plasmid>
    </source>
</reference>
<keyword evidence="3" id="KW-1185">Reference proteome</keyword>
<accession>A0ABX8VQX6</accession>
<gene>
    <name evidence="2" type="ORF">K0O64_29580</name>
</gene>
<sequence length="127" mass="12955">MADNGISVRGGNKPADPQGVTTIHISNSNNVAIGSPGTHQTYSVTEQVKRALAVADVLELAADGPSESVAEAHRIASEIKDEAAQSKPDSGRLKQLLMSAVAAGSVALGQAAGTDLVHLVSQALQTF</sequence>
<dbReference type="EMBL" id="CP080334">
    <property type="protein sequence ID" value="QYL20218.1"/>
    <property type="molecule type" value="Genomic_DNA"/>
</dbReference>
<dbReference type="RefSeq" id="WP_220046552.1">
    <property type="nucleotide sequence ID" value="NZ_BAAAVX010000036.1"/>
</dbReference>
<geneLocation type="plasmid" evidence="2 3">
    <name>unnamed1</name>
</geneLocation>
<evidence type="ECO:0000313" key="2">
    <source>
        <dbReference type="EMBL" id="QYL20218.1"/>
    </source>
</evidence>
<keyword evidence="2" id="KW-0614">Plasmid</keyword>